<protein>
    <submittedName>
        <fullName evidence="1">Uncharacterized protein</fullName>
    </submittedName>
</protein>
<organism evidence="1">
    <name type="scientific">Arundo donax</name>
    <name type="common">Giant reed</name>
    <name type="synonym">Donax arundinaceus</name>
    <dbReference type="NCBI Taxonomy" id="35708"/>
    <lineage>
        <taxon>Eukaryota</taxon>
        <taxon>Viridiplantae</taxon>
        <taxon>Streptophyta</taxon>
        <taxon>Embryophyta</taxon>
        <taxon>Tracheophyta</taxon>
        <taxon>Spermatophyta</taxon>
        <taxon>Magnoliopsida</taxon>
        <taxon>Liliopsida</taxon>
        <taxon>Poales</taxon>
        <taxon>Poaceae</taxon>
        <taxon>PACMAD clade</taxon>
        <taxon>Arundinoideae</taxon>
        <taxon>Arundineae</taxon>
        <taxon>Arundo</taxon>
    </lineage>
</organism>
<reference evidence="1" key="2">
    <citation type="journal article" date="2015" name="Data Brief">
        <title>Shoot transcriptome of the giant reed, Arundo donax.</title>
        <authorList>
            <person name="Barrero R.A."/>
            <person name="Guerrero F.D."/>
            <person name="Moolhuijzen P."/>
            <person name="Goolsby J.A."/>
            <person name="Tidwell J."/>
            <person name="Bellgard S.E."/>
            <person name="Bellgard M.I."/>
        </authorList>
    </citation>
    <scope>NUCLEOTIDE SEQUENCE</scope>
    <source>
        <tissue evidence="1">Shoot tissue taken approximately 20 cm above the soil surface</tissue>
    </source>
</reference>
<proteinExistence type="predicted"/>
<reference evidence="1" key="1">
    <citation type="submission" date="2014-09" db="EMBL/GenBank/DDBJ databases">
        <authorList>
            <person name="Magalhaes I.L.F."/>
            <person name="Oliveira U."/>
            <person name="Santos F.R."/>
            <person name="Vidigal T.H.D.A."/>
            <person name="Brescovit A.D."/>
            <person name="Santos A.J."/>
        </authorList>
    </citation>
    <scope>NUCLEOTIDE SEQUENCE</scope>
    <source>
        <tissue evidence="1">Shoot tissue taken approximately 20 cm above the soil surface</tissue>
    </source>
</reference>
<name>A0A0A9HLS9_ARUDO</name>
<accession>A0A0A9HLS9</accession>
<sequence>MVISSHMFPLVQTASLGLLILSINLTTNFWFHYSNNLFFINPRLQQQPVFKHSLHHELSLYILKSNSIFTYYFSVVDPLQSTGFILV</sequence>
<dbReference type="EMBL" id="GBRH01161092">
    <property type="protein sequence ID" value="JAE36804.1"/>
    <property type="molecule type" value="Transcribed_RNA"/>
</dbReference>
<evidence type="ECO:0000313" key="1">
    <source>
        <dbReference type="EMBL" id="JAE36804.1"/>
    </source>
</evidence>
<dbReference type="AlphaFoldDB" id="A0A0A9HLS9"/>